<reference evidence="2 3" key="1">
    <citation type="submission" date="2018-08" db="EMBL/GenBank/DDBJ databases">
        <title>Recombination of ecologically and evolutionarily significant loci maintains genetic cohesion in the Pseudomonas syringae species complex.</title>
        <authorList>
            <person name="Dillon M."/>
            <person name="Thakur S."/>
            <person name="Almeida R.N.D."/>
            <person name="Weir B.S."/>
            <person name="Guttman D.S."/>
        </authorList>
    </citation>
    <scope>NUCLEOTIDE SEQUENCE [LARGE SCALE GENOMIC DNA]</scope>
    <source>
        <strain evidence="2 3">ICMP 4388</strain>
    </source>
</reference>
<dbReference type="AlphaFoldDB" id="A0A3M3WW46"/>
<protein>
    <recommendedName>
        <fullName evidence="4">Secreted protein</fullName>
    </recommendedName>
</protein>
<sequence length="433" mass="45081">MITGVKVRFLLLFALALQVAFADVDAGVNTDASRTDGDTGFPSAIFTGVFGGAVVLCCLDIEGVAGIQIDVSLCLSLRADQVEVIAGLDGDVTTCLQRSNGRGLLTLITFGDAAAATHAEFEPATAAAVDTTPAFLLAGFLAVAAFGGIKRDIPAFDVDVAASLQLTAADLNVVARGDVQVVASVQRRGAVGRFDHLLAGALLAVTELSIARRARQELRGAVYCLERARSLARSVLTLACAADGVLGAAIVVINARTQTITRIFALLLDRLRFTRSINLDIAPGGQIDVIERLKVRTYLIDVALGIDCKVFACAYLAGGSALLLKAVLLLGAINACKEGHAVGVRGHADTRLPVLLPVLIGLGALSGKNVDVLTRVQTDIRACVDAAADNVDIALGLQTYIACSVDLAAYTGAALRLATSFFSRRDGQESARH</sequence>
<gene>
    <name evidence="2" type="ORF">ALQ37_05539</name>
</gene>
<keyword evidence="1" id="KW-0732">Signal</keyword>
<feature type="signal peptide" evidence="1">
    <location>
        <begin position="1"/>
        <end position="22"/>
    </location>
</feature>
<name>A0A3M3WW46_PSEAP</name>
<feature type="chain" id="PRO_5018131102" description="Secreted protein" evidence="1">
    <location>
        <begin position="23"/>
        <end position="433"/>
    </location>
</feature>
<evidence type="ECO:0000256" key="1">
    <source>
        <dbReference type="SAM" id="SignalP"/>
    </source>
</evidence>
<comment type="caution">
    <text evidence="2">The sequence shown here is derived from an EMBL/GenBank/DDBJ whole genome shotgun (WGS) entry which is preliminary data.</text>
</comment>
<proteinExistence type="predicted"/>
<dbReference type="Proteomes" id="UP000274541">
    <property type="component" value="Unassembled WGS sequence"/>
</dbReference>
<organism evidence="2 3">
    <name type="scientific">Pseudomonas syringae pv. aptata</name>
    <dbReference type="NCBI Taxonomy" id="83167"/>
    <lineage>
        <taxon>Bacteria</taxon>
        <taxon>Pseudomonadati</taxon>
        <taxon>Pseudomonadota</taxon>
        <taxon>Gammaproteobacteria</taxon>
        <taxon>Pseudomonadales</taxon>
        <taxon>Pseudomonadaceae</taxon>
        <taxon>Pseudomonas</taxon>
        <taxon>Pseudomonas syringae</taxon>
    </lineage>
</organism>
<accession>A0A3M3WW46</accession>
<evidence type="ECO:0000313" key="2">
    <source>
        <dbReference type="EMBL" id="RMO61857.1"/>
    </source>
</evidence>
<dbReference type="EMBL" id="RBPX01000271">
    <property type="protein sequence ID" value="RMO61857.1"/>
    <property type="molecule type" value="Genomic_DNA"/>
</dbReference>
<evidence type="ECO:0008006" key="4">
    <source>
        <dbReference type="Google" id="ProtNLM"/>
    </source>
</evidence>
<evidence type="ECO:0000313" key="3">
    <source>
        <dbReference type="Proteomes" id="UP000274541"/>
    </source>
</evidence>